<reference evidence="10" key="1">
    <citation type="submission" date="2019-11" db="EMBL/GenBank/DDBJ databases">
        <title>Acidithiobacillus ferrianus sp. nov.: a facultatively anaerobic and extremely acidophilic chemolithoautotroph.</title>
        <authorList>
            <person name="Norris P.R."/>
            <person name="Falagan C."/>
            <person name="Moya-Beltran A."/>
            <person name="Castro M."/>
            <person name="Quatrini R."/>
            <person name="Johnson D.B."/>
        </authorList>
    </citation>
    <scope>NUCLEOTIDE SEQUENCE [LARGE SCALE GENOMIC DNA]</scope>
    <source>
        <strain evidence="10">MG</strain>
    </source>
</reference>
<feature type="transmembrane region" description="Helical" evidence="8">
    <location>
        <begin position="219"/>
        <end position="246"/>
    </location>
</feature>
<dbReference type="PANTHER" id="PTHR30294">
    <property type="entry name" value="MEMBRANE COMPONENT OF ABC TRANSPORTER YHHJ-RELATED"/>
    <property type="match status" value="1"/>
</dbReference>
<dbReference type="AlphaFoldDB" id="A0A845UBQ4"/>
<feature type="transmembrane region" description="Helical" evidence="8">
    <location>
        <begin position="174"/>
        <end position="198"/>
    </location>
</feature>
<keyword evidence="7 8" id="KW-0472">Membrane</keyword>
<proteinExistence type="inferred from homology"/>
<evidence type="ECO:0000256" key="6">
    <source>
        <dbReference type="ARBA" id="ARBA00022989"/>
    </source>
</evidence>
<dbReference type="InterPro" id="IPR051449">
    <property type="entry name" value="ABC-2_transporter_component"/>
</dbReference>
<evidence type="ECO:0000256" key="4">
    <source>
        <dbReference type="ARBA" id="ARBA00022475"/>
    </source>
</evidence>
<dbReference type="InterPro" id="IPR013525">
    <property type="entry name" value="ABC2_TM"/>
</dbReference>
<feature type="transmembrane region" description="Helical" evidence="8">
    <location>
        <begin position="258"/>
        <end position="279"/>
    </location>
</feature>
<comment type="subcellular location">
    <subcellularLocation>
        <location evidence="1">Cell membrane</location>
        <topology evidence="1">Multi-pass membrane protein</topology>
    </subcellularLocation>
</comment>
<accession>A0A845UBQ4</accession>
<keyword evidence="5 8" id="KW-0812">Transmembrane</keyword>
<organism evidence="10">
    <name type="scientific">Acidithiobacillus ferrianus</name>
    <dbReference type="NCBI Taxonomy" id="2678518"/>
    <lineage>
        <taxon>Bacteria</taxon>
        <taxon>Pseudomonadati</taxon>
        <taxon>Pseudomonadota</taxon>
        <taxon>Acidithiobacillia</taxon>
        <taxon>Acidithiobacillales</taxon>
        <taxon>Acidithiobacillaceae</taxon>
        <taxon>Acidithiobacillus</taxon>
    </lineage>
</organism>
<keyword evidence="4" id="KW-1003">Cell membrane</keyword>
<evidence type="ECO:0000313" key="10">
    <source>
        <dbReference type="EMBL" id="NDU43197.1"/>
    </source>
</evidence>
<evidence type="ECO:0000256" key="2">
    <source>
        <dbReference type="ARBA" id="ARBA00007783"/>
    </source>
</evidence>
<dbReference type="Pfam" id="PF12698">
    <property type="entry name" value="ABC2_membrane_3"/>
    <property type="match status" value="1"/>
</dbReference>
<evidence type="ECO:0000259" key="9">
    <source>
        <dbReference type="PROSITE" id="PS51012"/>
    </source>
</evidence>
<dbReference type="PROSITE" id="PS51012">
    <property type="entry name" value="ABC_TM2"/>
    <property type="match status" value="1"/>
</dbReference>
<keyword evidence="6 8" id="KW-1133">Transmembrane helix</keyword>
<name>A0A845UBQ4_9PROT</name>
<sequence>MPGRIWALVIKEFLALLRDKKSRFVLIVPPVLQLLVFGYAATFDLRHIPYGVYNQDPGFASQELLGRFRGSATFRQVATIENAGQIAPLIDNEKALLVLRIGPSFTRDLLLHRPAPVQVIIDGRNSNSATLALNDVNSVFLSFDTHWAAEHRWGKTPAQLVIRPWFNPNLLSRWFIVPGIVALLSLVVTLLVTGLSVAREREQGTFDQLLVTPMRPVEILLGKALPGLIIGGLEGIFIVLAAIFWFRVPFIGSVPALAAGMTLFLLAAIGIGLMISSLAVTQQQGLLGIFLFLVPAIILSGFATPIANMPPLVQDLTYLNPMRYFLVIVRGVFLEGDGFRALGPQYWPLALIALSSMSAAARLFRHRMR</sequence>
<feature type="transmembrane region" description="Helical" evidence="8">
    <location>
        <begin position="346"/>
        <end position="364"/>
    </location>
</feature>
<evidence type="ECO:0000256" key="8">
    <source>
        <dbReference type="SAM" id="Phobius"/>
    </source>
</evidence>
<feature type="transmembrane region" description="Helical" evidence="8">
    <location>
        <begin position="24"/>
        <end position="43"/>
    </location>
</feature>
<comment type="caution">
    <text evidence="10">The sequence shown here is derived from an EMBL/GenBank/DDBJ whole genome shotgun (WGS) entry which is preliminary data.</text>
</comment>
<dbReference type="RefSeq" id="WP_163098422.1">
    <property type="nucleotide sequence ID" value="NZ_CP127523.1"/>
</dbReference>
<dbReference type="GO" id="GO:0140359">
    <property type="term" value="F:ABC-type transporter activity"/>
    <property type="evidence" value="ECO:0007669"/>
    <property type="project" value="InterPro"/>
</dbReference>
<dbReference type="InterPro" id="IPR047817">
    <property type="entry name" value="ABC2_TM_bact-type"/>
</dbReference>
<evidence type="ECO:0000256" key="1">
    <source>
        <dbReference type="ARBA" id="ARBA00004651"/>
    </source>
</evidence>
<dbReference type="EMBL" id="WNJL01000037">
    <property type="protein sequence ID" value="NDU43197.1"/>
    <property type="molecule type" value="Genomic_DNA"/>
</dbReference>
<evidence type="ECO:0000256" key="7">
    <source>
        <dbReference type="ARBA" id="ARBA00023136"/>
    </source>
</evidence>
<gene>
    <name evidence="10" type="ORF">GL267_11300</name>
</gene>
<evidence type="ECO:0000256" key="5">
    <source>
        <dbReference type="ARBA" id="ARBA00022692"/>
    </source>
</evidence>
<dbReference type="PANTHER" id="PTHR30294:SF44">
    <property type="entry name" value="MULTIDRUG ABC TRANSPORTER PERMEASE YBHR-RELATED"/>
    <property type="match status" value="1"/>
</dbReference>
<keyword evidence="3" id="KW-0813">Transport</keyword>
<evidence type="ECO:0000256" key="3">
    <source>
        <dbReference type="ARBA" id="ARBA00022448"/>
    </source>
</evidence>
<comment type="similarity">
    <text evidence="2">Belongs to the ABC-2 integral membrane protein family.</text>
</comment>
<protein>
    <submittedName>
        <fullName evidence="10">ABC transporter permease subunit</fullName>
    </submittedName>
</protein>
<dbReference type="GO" id="GO:0005886">
    <property type="term" value="C:plasma membrane"/>
    <property type="evidence" value="ECO:0007669"/>
    <property type="project" value="UniProtKB-SubCell"/>
</dbReference>
<feature type="domain" description="ABC transmembrane type-2" evidence="9">
    <location>
        <begin position="129"/>
        <end position="367"/>
    </location>
</feature>
<feature type="transmembrane region" description="Helical" evidence="8">
    <location>
        <begin position="286"/>
        <end position="307"/>
    </location>
</feature>